<feature type="chain" id="PRO_5046676369" evidence="2">
    <location>
        <begin position="22"/>
        <end position="303"/>
    </location>
</feature>
<dbReference type="InterPro" id="IPR037185">
    <property type="entry name" value="EmrE-like"/>
</dbReference>
<evidence type="ECO:0000256" key="2">
    <source>
        <dbReference type="SAM" id="SignalP"/>
    </source>
</evidence>
<dbReference type="PANTHER" id="PTHR40761">
    <property type="entry name" value="CONSERVED INTEGRAL MEMBRANE ALANINE VALINE AND LEUCINE RICH PROTEIN-RELATED"/>
    <property type="match status" value="1"/>
</dbReference>
<sequence>MKLVVLSVVFAVLAAMGNATASVLQRKAARRQPEDDSLSVRILWDLAHQPAWIGGITAIVIGFAFQAAALATGPILLIQPILVVELAFTLLLSGFVFHSRLRAREWTAVAGMSVGVALLLVAFAPGGGDPRQASVTAWALGCGVTVAVVGTLVMLGYRARHARRAALLGIATGVWFGFTAALVAGMTAAFEAGFGEAMRSWQTWSILVVGPLGFVLLQNALRAARLVASQPGLTLANPLSAVGWGVVVFGEQVRDGAWIIAQVGGAALVAACTVLLARSPLLQGTEGDTEGATEDERDHAESR</sequence>
<dbReference type="Proteomes" id="UP001597417">
    <property type="component" value="Unassembled WGS sequence"/>
</dbReference>
<keyword evidence="4" id="KW-1185">Reference proteome</keyword>
<feature type="transmembrane region" description="Helical" evidence="1">
    <location>
        <begin position="136"/>
        <end position="155"/>
    </location>
</feature>
<feature type="transmembrane region" description="Helical" evidence="1">
    <location>
        <begin position="167"/>
        <end position="189"/>
    </location>
</feature>
<dbReference type="EMBL" id="JBHUKR010000009">
    <property type="protein sequence ID" value="MFD2418584.1"/>
    <property type="molecule type" value="Genomic_DNA"/>
</dbReference>
<dbReference type="SUPFAM" id="SSF103481">
    <property type="entry name" value="Multidrug resistance efflux transporter EmrE"/>
    <property type="match status" value="1"/>
</dbReference>
<evidence type="ECO:0000313" key="3">
    <source>
        <dbReference type="EMBL" id="MFD2418584.1"/>
    </source>
</evidence>
<evidence type="ECO:0000256" key="1">
    <source>
        <dbReference type="SAM" id="Phobius"/>
    </source>
</evidence>
<feature type="signal peptide" evidence="2">
    <location>
        <begin position="1"/>
        <end position="21"/>
    </location>
</feature>
<dbReference type="RefSeq" id="WP_378266602.1">
    <property type="nucleotide sequence ID" value="NZ_JBHUKR010000009.1"/>
</dbReference>
<accession>A0ABW5FU66</accession>
<keyword evidence="2" id="KW-0732">Signal</keyword>
<feature type="transmembrane region" description="Helical" evidence="1">
    <location>
        <begin position="233"/>
        <end position="250"/>
    </location>
</feature>
<organism evidence="3 4">
    <name type="scientific">Amycolatopsis pigmentata</name>
    <dbReference type="NCBI Taxonomy" id="450801"/>
    <lineage>
        <taxon>Bacteria</taxon>
        <taxon>Bacillati</taxon>
        <taxon>Actinomycetota</taxon>
        <taxon>Actinomycetes</taxon>
        <taxon>Pseudonocardiales</taxon>
        <taxon>Pseudonocardiaceae</taxon>
        <taxon>Amycolatopsis</taxon>
    </lineage>
</organism>
<evidence type="ECO:0000313" key="4">
    <source>
        <dbReference type="Proteomes" id="UP001597417"/>
    </source>
</evidence>
<reference evidence="4" key="1">
    <citation type="journal article" date="2019" name="Int. J. Syst. Evol. Microbiol.">
        <title>The Global Catalogue of Microorganisms (GCM) 10K type strain sequencing project: providing services to taxonomists for standard genome sequencing and annotation.</title>
        <authorList>
            <consortium name="The Broad Institute Genomics Platform"/>
            <consortium name="The Broad Institute Genome Sequencing Center for Infectious Disease"/>
            <person name="Wu L."/>
            <person name="Ma J."/>
        </authorList>
    </citation>
    <scope>NUCLEOTIDE SEQUENCE [LARGE SCALE GENOMIC DNA]</scope>
    <source>
        <strain evidence="4">CGMCC 4.7645</strain>
    </source>
</reference>
<dbReference type="NCBIfam" id="NF038012">
    <property type="entry name" value="DMT_1"/>
    <property type="match status" value="1"/>
</dbReference>
<protein>
    <submittedName>
        <fullName evidence="3">DMT family transporter</fullName>
    </submittedName>
</protein>
<proteinExistence type="predicted"/>
<keyword evidence="1" id="KW-0472">Membrane</keyword>
<feature type="transmembrane region" description="Helical" evidence="1">
    <location>
        <begin position="106"/>
        <end position="124"/>
    </location>
</feature>
<dbReference type="PANTHER" id="PTHR40761:SF1">
    <property type="entry name" value="CONSERVED INTEGRAL MEMBRANE ALANINE VALINE AND LEUCINE RICH PROTEIN-RELATED"/>
    <property type="match status" value="1"/>
</dbReference>
<feature type="transmembrane region" description="Helical" evidence="1">
    <location>
        <begin position="201"/>
        <end position="221"/>
    </location>
</feature>
<name>A0ABW5FU66_9PSEU</name>
<comment type="caution">
    <text evidence="3">The sequence shown here is derived from an EMBL/GenBank/DDBJ whole genome shotgun (WGS) entry which is preliminary data.</text>
</comment>
<feature type="transmembrane region" description="Helical" evidence="1">
    <location>
        <begin position="256"/>
        <end position="277"/>
    </location>
</feature>
<keyword evidence="1" id="KW-0812">Transmembrane</keyword>
<keyword evidence="1" id="KW-1133">Transmembrane helix</keyword>
<dbReference type="Gene3D" id="1.10.3730.20">
    <property type="match status" value="1"/>
</dbReference>
<feature type="transmembrane region" description="Helical" evidence="1">
    <location>
        <begin position="75"/>
        <end position="97"/>
    </location>
</feature>
<gene>
    <name evidence="3" type="ORF">ACFSXZ_19870</name>
</gene>